<feature type="compositionally biased region" description="Basic and acidic residues" evidence="1">
    <location>
        <begin position="8"/>
        <end position="56"/>
    </location>
</feature>
<protein>
    <submittedName>
        <fullName evidence="2">Uncharacterized protein</fullName>
    </submittedName>
</protein>
<name>A0A2T4BLM8_9HYPO</name>
<gene>
    <name evidence="2" type="ORF">BBK36DRAFT_1136901</name>
</gene>
<dbReference type="AlphaFoldDB" id="A0A2T4BLM8"/>
<dbReference type="RefSeq" id="XP_024753544.1">
    <property type="nucleotide sequence ID" value="XM_024893113.1"/>
</dbReference>
<evidence type="ECO:0000313" key="2">
    <source>
        <dbReference type="EMBL" id="PTB70224.1"/>
    </source>
</evidence>
<evidence type="ECO:0000256" key="1">
    <source>
        <dbReference type="SAM" id="MobiDB-lite"/>
    </source>
</evidence>
<dbReference type="GeneID" id="36601231"/>
<proteinExistence type="predicted"/>
<feature type="compositionally biased region" description="Basic residues" evidence="1">
    <location>
        <begin position="273"/>
        <end position="282"/>
    </location>
</feature>
<dbReference type="OrthoDB" id="4900314at2759"/>
<feature type="region of interest" description="Disordered" evidence="1">
    <location>
        <begin position="1"/>
        <end position="107"/>
    </location>
</feature>
<feature type="compositionally biased region" description="Basic residues" evidence="1">
    <location>
        <begin position="57"/>
        <end position="93"/>
    </location>
</feature>
<feature type="compositionally biased region" description="Basic residues" evidence="1">
    <location>
        <begin position="315"/>
        <end position="332"/>
    </location>
</feature>
<accession>A0A2T4BLM8</accession>
<evidence type="ECO:0000313" key="3">
    <source>
        <dbReference type="Proteomes" id="UP000241546"/>
    </source>
</evidence>
<keyword evidence="3" id="KW-1185">Reference proteome</keyword>
<feature type="compositionally biased region" description="Low complexity" evidence="1">
    <location>
        <begin position="229"/>
        <end position="248"/>
    </location>
</feature>
<dbReference type="Proteomes" id="UP000241546">
    <property type="component" value="Unassembled WGS sequence"/>
</dbReference>
<feature type="compositionally biased region" description="Basic residues" evidence="1">
    <location>
        <begin position="293"/>
        <end position="306"/>
    </location>
</feature>
<organism evidence="2 3">
    <name type="scientific">Trichoderma citrinoviride</name>
    <dbReference type="NCBI Taxonomy" id="58853"/>
    <lineage>
        <taxon>Eukaryota</taxon>
        <taxon>Fungi</taxon>
        <taxon>Dikarya</taxon>
        <taxon>Ascomycota</taxon>
        <taxon>Pezizomycotina</taxon>
        <taxon>Sordariomycetes</taxon>
        <taxon>Hypocreomycetidae</taxon>
        <taxon>Hypocreales</taxon>
        <taxon>Hypocreaceae</taxon>
        <taxon>Trichoderma</taxon>
    </lineage>
</organism>
<feature type="region of interest" description="Disordered" evidence="1">
    <location>
        <begin position="198"/>
        <end position="332"/>
    </location>
</feature>
<dbReference type="EMBL" id="KZ680207">
    <property type="protein sequence ID" value="PTB70224.1"/>
    <property type="molecule type" value="Genomic_DNA"/>
</dbReference>
<feature type="compositionally biased region" description="Polar residues" evidence="1">
    <location>
        <begin position="218"/>
        <end position="228"/>
    </location>
</feature>
<sequence length="332" mass="37551">MGNGHSSSKKDPRKDSRKDSRREPRRDSKKDSRKSSSRRDHKKDSKGTSSRHESSSHRSHRHRHSHSHARSHSHSRSHHTHGASHHNNNHRNTIHMGNEHDGSQQRAHQRMDFILQLFQDHSLVPQIHPLWESMTEDARSATLRLRDRGSAVTATERDDLVRMLYVGAPDAPETMGYGYDVEEDRLYSRDASPVVNALGIMNNEPPSEQGSARRHSTIGHSSVPSTDVGSSQRSRGRSLSPLIPQAAAFPPPGPALERAPPLQQAASTDHHHDRGHRSHSRSHAGPSSEGDRHHRHHSHSHSHSRSHARESSRERARRRPHPHKKSSSSRRK</sequence>
<reference evidence="3" key="1">
    <citation type="submission" date="2016-07" db="EMBL/GenBank/DDBJ databases">
        <title>Multiple horizontal gene transfer events from other fungi enriched the ability of initially mycotrophic Trichoderma (Ascomycota) to feed on dead plant biomass.</title>
        <authorList>
            <consortium name="DOE Joint Genome Institute"/>
            <person name="Atanasova L."/>
            <person name="Chenthamara K."/>
            <person name="Zhang J."/>
            <person name="Grujic M."/>
            <person name="Henrissat B."/>
            <person name="Kuo A."/>
            <person name="Aerts A."/>
            <person name="Salamov A."/>
            <person name="Lipzen A."/>
            <person name="Labutti K."/>
            <person name="Barry K."/>
            <person name="Miao Y."/>
            <person name="Rahimi M.J."/>
            <person name="Shen Q."/>
            <person name="Grigoriev I.V."/>
            <person name="Kubicek C.P."/>
            <person name="Druzhinina I.S."/>
        </authorList>
    </citation>
    <scope>NUCLEOTIDE SEQUENCE [LARGE SCALE GENOMIC DNA]</scope>
    <source>
        <strain evidence="3">TUCIM 6016</strain>
    </source>
</reference>